<dbReference type="AlphaFoldDB" id="A0A5T2DC41"/>
<reference evidence="1" key="1">
    <citation type="submission" date="2019-02" db="EMBL/GenBank/DDBJ databases">
        <authorList>
            <consortium name="PulseNet: The National Subtyping Network for Foodborne Disease Surveillance"/>
            <person name="Tarr C.L."/>
            <person name="Trees E."/>
            <person name="Katz L.S."/>
            <person name="Carleton-Romer H.A."/>
            <person name="Stroika S."/>
            <person name="Kucerova Z."/>
            <person name="Roache K.F."/>
            <person name="Sabol A.L."/>
            <person name="Besser J."/>
            <person name="Gerner-Smidt P."/>
        </authorList>
    </citation>
    <scope>NUCLEOTIDE SEQUENCE</scope>
    <source>
        <strain evidence="1">PNUSAS067857</strain>
    </source>
</reference>
<organism evidence="1">
    <name type="scientific">Salmonella enterica</name>
    <name type="common">Salmonella choleraesuis</name>
    <dbReference type="NCBI Taxonomy" id="28901"/>
    <lineage>
        <taxon>Bacteria</taxon>
        <taxon>Pseudomonadati</taxon>
        <taxon>Pseudomonadota</taxon>
        <taxon>Gammaproteobacteria</taxon>
        <taxon>Enterobacterales</taxon>
        <taxon>Enterobacteriaceae</taxon>
        <taxon>Salmonella</taxon>
    </lineage>
</organism>
<accession>A0A5T2DC41</accession>
<comment type="caution">
    <text evidence="1">The sequence shown here is derived from an EMBL/GenBank/DDBJ whole genome shotgun (WGS) entry which is preliminary data.</text>
</comment>
<gene>
    <name evidence="1" type="ORF">EYT84_00100</name>
</gene>
<evidence type="ECO:0000313" key="1">
    <source>
        <dbReference type="EMBL" id="EAM0993809.1"/>
    </source>
</evidence>
<name>A0A5T2DC41_SALER</name>
<sequence length="81" mass="9188">MCSQRYLSAIFLKTYNPEQKTRSMAGSFCVHVCYSPRDTALRSIPGLKQFVAKNAIAFLLKLHQPFHQLIFANNKPTVGSR</sequence>
<proteinExistence type="predicted"/>
<protein>
    <submittedName>
        <fullName evidence="1">Uncharacterized protein</fullName>
    </submittedName>
</protein>
<dbReference type="EMBL" id="AACTVJ010000001">
    <property type="protein sequence ID" value="EAM0993809.1"/>
    <property type="molecule type" value="Genomic_DNA"/>
</dbReference>